<reference evidence="1" key="1">
    <citation type="submission" date="2022-07" db="EMBL/GenBank/DDBJ databases">
        <title>Genome Sequence of Lecanicillium saksenae.</title>
        <authorList>
            <person name="Buettner E."/>
        </authorList>
    </citation>
    <scope>NUCLEOTIDE SEQUENCE</scope>
    <source>
        <strain evidence="1">VT-O1</strain>
    </source>
</reference>
<evidence type="ECO:0000313" key="2">
    <source>
        <dbReference type="Proteomes" id="UP001148737"/>
    </source>
</evidence>
<organism evidence="1 2">
    <name type="scientific">Lecanicillium saksenae</name>
    <dbReference type="NCBI Taxonomy" id="468837"/>
    <lineage>
        <taxon>Eukaryota</taxon>
        <taxon>Fungi</taxon>
        <taxon>Dikarya</taxon>
        <taxon>Ascomycota</taxon>
        <taxon>Pezizomycotina</taxon>
        <taxon>Sordariomycetes</taxon>
        <taxon>Hypocreomycetidae</taxon>
        <taxon>Hypocreales</taxon>
        <taxon>Cordycipitaceae</taxon>
        <taxon>Lecanicillium</taxon>
    </lineage>
</organism>
<proteinExistence type="predicted"/>
<name>A0ACC1QYA0_9HYPO</name>
<comment type="caution">
    <text evidence="1">The sequence shown here is derived from an EMBL/GenBank/DDBJ whole genome shotgun (WGS) entry which is preliminary data.</text>
</comment>
<dbReference type="Proteomes" id="UP001148737">
    <property type="component" value="Unassembled WGS sequence"/>
</dbReference>
<sequence length="336" mass="39125">MTKCAASNTAAPDTRRIDSLTEHHRHALLRGIENVCNTNDARMTFAQILDGVPTIPLLDGGCPMIWLPESHPSWTQHRQLCPGALDRLDHFREQFNAGSIHWTPRLCLHTRAQRLGRDLEITLLDENFHKEDGMNAFIPPESDTEFWGSLPKGPPPTWLYLQWYQNFEQYPQGYNDVVGYWAENYIIGGVLLFDRREESSTQDFEMGGLVDPDGVFLHAERIRSTYRICKLLEIQKKAYLDFLQASGDEAPDICPLPLMSDKRSFDRVDPEDPILETGIYRDDWERLPVPYEEPDERLRDVMTMDDYPRYLDWFQAQKRAAKRRDRIEREQSGRPD</sequence>
<dbReference type="EMBL" id="JANAKD010000364">
    <property type="protein sequence ID" value="KAJ3494589.1"/>
    <property type="molecule type" value="Genomic_DNA"/>
</dbReference>
<gene>
    <name evidence="1" type="ORF">NLG97_g3981</name>
</gene>
<evidence type="ECO:0000313" key="1">
    <source>
        <dbReference type="EMBL" id="KAJ3494589.1"/>
    </source>
</evidence>
<keyword evidence="2" id="KW-1185">Reference proteome</keyword>
<accession>A0ACC1QYA0</accession>
<protein>
    <submittedName>
        <fullName evidence="1">Uncharacterized protein</fullName>
    </submittedName>
</protein>